<accession>A0AAU7FBV8</accession>
<organism evidence="2">
    <name type="scientific">Chitinibacter mangrovi</name>
    <dbReference type="NCBI Taxonomy" id="3153927"/>
    <lineage>
        <taxon>Bacteria</taxon>
        <taxon>Pseudomonadati</taxon>
        <taxon>Pseudomonadota</taxon>
        <taxon>Betaproteobacteria</taxon>
        <taxon>Neisseriales</taxon>
        <taxon>Chitinibacteraceae</taxon>
        <taxon>Chitinibacter</taxon>
    </lineage>
</organism>
<feature type="compositionally biased region" description="Polar residues" evidence="1">
    <location>
        <begin position="1"/>
        <end position="15"/>
    </location>
</feature>
<evidence type="ECO:0000256" key="1">
    <source>
        <dbReference type="SAM" id="MobiDB-lite"/>
    </source>
</evidence>
<reference evidence="2" key="1">
    <citation type="submission" date="2024-05" db="EMBL/GenBank/DDBJ databases">
        <authorList>
            <person name="Yang L."/>
            <person name="Pan L."/>
        </authorList>
    </citation>
    <scope>NUCLEOTIDE SEQUENCE</scope>
    <source>
        <strain evidence="2">FCG-7</strain>
    </source>
</reference>
<sequence length="58" mass="6403">MTGTNAARSSKLQRNTGHRQAGLKTATWAKLRLYMPGKNAKSGIVPLLSIKYSTHVYE</sequence>
<gene>
    <name evidence="2" type="ORF">ABHF33_03365</name>
</gene>
<protein>
    <submittedName>
        <fullName evidence="2">Uncharacterized protein</fullName>
    </submittedName>
</protein>
<proteinExistence type="predicted"/>
<dbReference type="AlphaFoldDB" id="A0AAU7FBV8"/>
<evidence type="ECO:0000313" key="2">
    <source>
        <dbReference type="EMBL" id="XBM01344.1"/>
    </source>
</evidence>
<feature type="region of interest" description="Disordered" evidence="1">
    <location>
        <begin position="1"/>
        <end position="23"/>
    </location>
</feature>
<dbReference type="RefSeq" id="WP_348945645.1">
    <property type="nucleotide sequence ID" value="NZ_CP157355.1"/>
</dbReference>
<name>A0AAU7FBV8_9NEIS</name>
<dbReference type="EMBL" id="CP157355">
    <property type="protein sequence ID" value="XBM01344.1"/>
    <property type="molecule type" value="Genomic_DNA"/>
</dbReference>
<dbReference type="KEGG" id="cmav:ABHF33_03365"/>